<feature type="domain" description="PAC" evidence="3">
    <location>
        <begin position="307"/>
        <end position="360"/>
    </location>
</feature>
<dbReference type="SMART" id="SM00331">
    <property type="entry name" value="PP2C_SIG"/>
    <property type="match status" value="1"/>
</dbReference>
<dbReference type="Gene3D" id="3.30.450.20">
    <property type="entry name" value="PAS domain"/>
    <property type="match status" value="1"/>
</dbReference>
<feature type="domain" description="PPM-type phosphatase" evidence="4">
    <location>
        <begin position="400"/>
        <end position="617"/>
    </location>
</feature>
<dbReference type="Pfam" id="PF07228">
    <property type="entry name" value="SpoIIE"/>
    <property type="match status" value="1"/>
</dbReference>
<dbReference type="PROSITE" id="PS51746">
    <property type="entry name" value="PPM_2"/>
    <property type="match status" value="1"/>
</dbReference>
<dbReference type="PANTHER" id="PTHR43156">
    <property type="entry name" value="STAGE II SPORULATION PROTEIN E-RELATED"/>
    <property type="match status" value="1"/>
</dbReference>
<dbReference type="RefSeq" id="WP_235030354.1">
    <property type="nucleotide sequence ID" value="NZ_FNVT01000006.1"/>
</dbReference>
<name>A0A1H6DU19_9ACTN</name>
<dbReference type="InterPro" id="IPR000700">
    <property type="entry name" value="PAS-assoc_C"/>
</dbReference>
<dbReference type="Proteomes" id="UP000236732">
    <property type="component" value="Unassembled WGS sequence"/>
</dbReference>
<accession>A0A1H6DU19</accession>
<keyword evidence="2" id="KW-0175">Coiled coil</keyword>
<dbReference type="PANTHER" id="PTHR43156:SF2">
    <property type="entry name" value="STAGE II SPORULATION PROTEIN E"/>
    <property type="match status" value="1"/>
</dbReference>
<evidence type="ECO:0000256" key="1">
    <source>
        <dbReference type="ARBA" id="ARBA00022801"/>
    </source>
</evidence>
<dbReference type="InterPro" id="IPR001932">
    <property type="entry name" value="PPM-type_phosphatase-like_dom"/>
</dbReference>
<dbReference type="AlphaFoldDB" id="A0A1H6DU19"/>
<dbReference type="SUPFAM" id="SSF81606">
    <property type="entry name" value="PP2C-like"/>
    <property type="match status" value="1"/>
</dbReference>
<dbReference type="PROSITE" id="PS50113">
    <property type="entry name" value="PAC"/>
    <property type="match status" value="1"/>
</dbReference>
<dbReference type="EMBL" id="FNVT01000006">
    <property type="protein sequence ID" value="SEG88882.1"/>
    <property type="molecule type" value="Genomic_DNA"/>
</dbReference>
<evidence type="ECO:0000313" key="5">
    <source>
        <dbReference type="EMBL" id="SEG88882.1"/>
    </source>
</evidence>
<evidence type="ECO:0000259" key="3">
    <source>
        <dbReference type="PROSITE" id="PS50113"/>
    </source>
</evidence>
<dbReference type="SUPFAM" id="SSF55785">
    <property type="entry name" value="PYP-like sensor domain (PAS domain)"/>
    <property type="match status" value="1"/>
</dbReference>
<organism evidence="5 6">
    <name type="scientific">Nonomuraea solani</name>
    <dbReference type="NCBI Taxonomy" id="1144553"/>
    <lineage>
        <taxon>Bacteria</taxon>
        <taxon>Bacillati</taxon>
        <taxon>Actinomycetota</taxon>
        <taxon>Actinomycetes</taxon>
        <taxon>Streptosporangiales</taxon>
        <taxon>Streptosporangiaceae</taxon>
        <taxon>Nonomuraea</taxon>
    </lineage>
</organism>
<reference evidence="5 6" key="1">
    <citation type="submission" date="2016-10" db="EMBL/GenBank/DDBJ databases">
        <authorList>
            <person name="de Groot N.N."/>
        </authorList>
    </citation>
    <scope>NUCLEOTIDE SEQUENCE [LARGE SCALE GENOMIC DNA]</scope>
    <source>
        <strain evidence="5 6">CGMCC 4.7037</strain>
    </source>
</reference>
<protein>
    <submittedName>
        <fullName evidence="5">Serine phosphatase RsbU, regulator of sigma subunit</fullName>
    </submittedName>
</protein>
<sequence length="627" mass="67029">MDPLAGYRNRLADLHASIEEARSAPEVLLAQASGLLAGRVGCQVGEAHAYLVRLAAEQRRQADALASDVLAAMEGRPGGAALTAALDAALRPAPRNGGWSPPAAAPQTDDRWVQAVQQILDTLSDQHVLLEPRYDAAGRVTDYTFAAVSPAVVDLSGRGGAHLLGRTMSEVYPSIVGGPIWEAWGLTIGDGVPREVGPVPYAGSAGREILLTVKMWPVGSGLLNTWIRHDEETRLSDRIAQTERLGNLGWGEWDLVTGQVLWSDGLYRIYERDPALGPLSREETEALTLADDVPVRRQAAEAFGRGQSVDVTHRIRLSGRIKYIRTVVDTVRDGDGQPVKVYGIVQDATARETSSLRLTEVERQLREHQESLAAEHKLAGRLQQIVLPMPVDPIDLPGLRVAVRYLPAEQAGRVGGDWYHAAPVGDGRVLLAVGDVAGHGIEAAAAMAQLRHGLAALSVTTTDDPGKLLTALNRLLFAGQLPDMSRSSLPVTATAVVARYEPGTGRLVWARAGHPAPLLSRAGVTTELDPPEGSLLGAFPTAHYETADATLRPGDVLLLYTDGLIEHRHRSLDDGLAPVVAVLDHLTAEPSAQPLAELLGRLRHANPDDDTCILAARPLSPEVGRDG</sequence>
<dbReference type="InterPro" id="IPR052016">
    <property type="entry name" value="Bact_Sigma-Reg"/>
</dbReference>
<dbReference type="InterPro" id="IPR035965">
    <property type="entry name" value="PAS-like_dom_sf"/>
</dbReference>
<gene>
    <name evidence="5" type="ORF">SAMN05444920_106321</name>
</gene>
<feature type="coiled-coil region" evidence="2">
    <location>
        <begin position="351"/>
        <end position="378"/>
    </location>
</feature>
<dbReference type="GO" id="GO:0016791">
    <property type="term" value="F:phosphatase activity"/>
    <property type="evidence" value="ECO:0007669"/>
    <property type="project" value="TreeGrafter"/>
</dbReference>
<dbReference type="Gene3D" id="2.10.70.100">
    <property type="match status" value="1"/>
</dbReference>
<dbReference type="InterPro" id="IPR036457">
    <property type="entry name" value="PPM-type-like_dom_sf"/>
</dbReference>
<dbReference type="Gene3D" id="3.60.40.10">
    <property type="entry name" value="PPM-type phosphatase domain"/>
    <property type="match status" value="1"/>
</dbReference>
<keyword evidence="6" id="KW-1185">Reference proteome</keyword>
<proteinExistence type="predicted"/>
<keyword evidence="1" id="KW-0378">Hydrolase</keyword>
<evidence type="ECO:0000256" key="2">
    <source>
        <dbReference type="SAM" id="Coils"/>
    </source>
</evidence>
<evidence type="ECO:0000259" key="4">
    <source>
        <dbReference type="PROSITE" id="PS51746"/>
    </source>
</evidence>
<evidence type="ECO:0000313" key="6">
    <source>
        <dbReference type="Proteomes" id="UP000236732"/>
    </source>
</evidence>